<feature type="region of interest" description="Disordered" evidence="1">
    <location>
        <begin position="208"/>
        <end position="269"/>
    </location>
</feature>
<dbReference type="Gene3D" id="2.30.30.490">
    <property type="match status" value="1"/>
</dbReference>
<dbReference type="SUPFAM" id="SSF54928">
    <property type="entry name" value="RNA-binding domain, RBD"/>
    <property type="match status" value="1"/>
</dbReference>
<evidence type="ECO:0000256" key="1">
    <source>
        <dbReference type="SAM" id="MobiDB-lite"/>
    </source>
</evidence>
<dbReference type="GeneID" id="120262110"/>
<accession>A0AB40BGK6</accession>
<proteinExistence type="predicted"/>
<organism evidence="3 5">
    <name type="scientific">Dioscorea cayennensis subsp. rotundata</name>
    <name type="common">White Guinea yam</name>
    <name type="synonym">Dioscorea rotundata</name>
    <dbReference type="NCBI Taxonomy" id="55577"/>
    <lineage>
        <taxon>Eukaryota</taxon>
        <taxon>Viridiplantae</taxon>
        <taxon>Streptophyta</taxon>
        <taxon>Embryophyta</taxon>
        <taxon>Tracheophyta</taxon>
        <taxon>Spermatophyta</taxon>
        <taxon>Magnoliopsida</taxon>
        <taxon>Liliopsida</taxon>
        <taxon>Dioscoreales</taxon>
        <taxon>Dioscoreaceae</taxon>
        <taxon>Dioscorea</taxon>
    </lineage>
</organism>
<keyword evidence="3" id="KW-1185">Reference proteome</keyword>
<dbReference type="Pfam" id="PF01426">
    <property type="entry name" value="BAH"/>
    <property type="match status" value="1"/>
</dbReference>
<dbReference type="AlphaFoldDB" id="A0AB40BGK6"/>
<name>A0AB40BGK6_DIOCR</name>
<dbReference type="GO" id="GO:0003723">
    <property type="term" value="F:RNA binding"/>
    <property type="evidence" value="ECO:0007669"/>
    <property type="project" value="TreeGrafter"/>
</dbReference>
<dbReference type="Proteomes" id="UP001515500">
    <property type="component" value="Chromosome 5"/>
</dbReference>
<dbReference type="InterPro" id="IPR035979">
    <property type="entry name" value="RBD_domain_sf"/>
</dbReference>
<evidence type="ECO:0000313" key="4">
    <source>
        <dbReference type="RefSeq" id="XP_039126102.1"/>
    </source>
</evidence>
<evidence type="ECO:0000259" key="2">
    <source>
        <dbReference type="PROSITE" id="PS51038"/>
    </source>
</evidence>
<gene>
    <name evidence="4 5" type="primary">LOC120262110</name>
</gene>
<feature type="domain" description="BAH" evidence="2">
    <location>
        <begin position="40"/>
        <end position="165"/>
    </location>
</feature>
<dbReference type="PROSITE" id="PS51038">
    <property type="entry name" value="BAH"/>
    <property type="match status" value="1"/>
</dbReference>
<dbReference type="InterPro" id="IPR043151">
    <property type="entry name" value="BAH_sf"/>
</dbReference>
<evidence type="ECO:0000313" key="3">
    <source>
        <dbReference type="Proteomes" id="UP001515500"/>
    </source>
</evidence>
<dbReference type="InterPro" id="IPR001025">
    <property type="entry name" value="BAH_dom"/>
</dbReference>
<dbReference type="PANTHER" id="PTHR47073:SF2">
    <property type="entry name" value="PROTEIN ANTI-SILENCING 1"/>
    <property type="match status" value="1"/>
</dbReference>
<dbReference type="PANTHER" id="PTHR47073">
    <property type="entry name" value="PROTEIN ANTI-SILENCING 1"/>
    <property type="match status" value="1"/>
</dbReference>
<dbReference type="FunFam" id="2.30.30.490:FF:000017">
    <property type="entry name" value="Bromo-adjacent homology (BAH) domain-containing protein"/>
    <property type="match status" value="1"/>
</dbReference>
<evidence type="ECO:0000313" key="5">
    <source>
        <dbReference type="RefSeq" id="XP_039126103.1"/>
    </source>
</evidence>
<sequence length="530" mass="59730">MSQLVKHGNDDLSFRWGKKRGIGGENKDAQFYESFTFDNVEYCLYDCVYLFKKGENDAYIGKIVKIWEQSNHKKRVKILWFFRPCEIQNYLRVYSPLEKEIFLASGEGVGLTNINPLEAIAGKCHVVCTSVDKRNLQPSSTDVELADYIFYRVFDVGNYTISDVLADTVAGIEVKFLLNQRKDLKSASGSKVDANGIFNGQKDAFDDLHGHSKSASPKSLENRDNPATAIGSLPIDGGNEGNYDVEKPKHSTEDLANPTLSDERPSKKGRLIDEAFKSSGASQKDKVDSCLRKRKVEHGEKELKRAKLSHETLQKTSLACSAQNDEKADSQNLEVLQRPYADRSKWFKGFPWDLKIKKAHEVGTLVLLDNVDPSYTSSDIEDIIYNVFNLSCTAKVIPHSMFQDPNYGEAYVIFKARDMADMVVRKINSGCLMQENGRPLVCSKGLLKVPSKSSTSSFTGHLVIDKVRLQMQRDEMRKAVSTSHCSQPNTIEYEMALEWMLAQEKSAASLNLLNKVHHDEIRKVRRSLKA</sequence>
<reference evidence="4 5" key="1">
    <citation type="submission" date="2025-04" db="UniProtKB">
        <authorList>
            <consortium name="RefSeq"/>
        </authorList>
    </citation>
    <scope>IDENTIFICATION</scope>
</reference>
<dbReference type="GO" id="GO:0003682">
    <property type="term" value="F:chromatin binding"/>
    <property type="evidence" value="ECO:0007669"/>
    <property type="project" value="InterPro"/>
</dbReference>
<dbReference type="RefSeq" id="XP_039126103.1">
    <property type="nucleotide sequence ID" value="XM_039270169.1"/>
</dbReference>
<dbReference type="RefSeq" id="XP_039126102.1">
    <property type="nucleotide sequence ID" value="XM_039270168.1"/>
</dbReference>
<protein>
    <submittedName>
        <fullName evidence="4 5">Protein ANTI-SILENCING 1-like</fullName>
    </submittedName>
</protein>
<feature type="compositionally biased region" description="Basic and acidic residues" evidence="1">
    <location>
        <begin position="244"/>
        <end position="253"/>
    </location>
</feature>